<dbReference type="EMBL" id="CP021474">
    <property type="protein sequence ID" value="ARW19595.1"/>
    <property type="molecule type" value="Genomic_DNA"/>
</dbReference>
<dbReference type="SUPFAM" id="SSF53335">
    <property type="entry name" value="S-adenosyl-L-methionine-dependent methyltransferases"/>
    <property type="match status" value="1"/>
</dbReference>
<dbReference type="GO" id="GO:0160105">
    <property type="term" value="F:tRNA (adenine(22)-N1)-methyltransferase activity"/>
    <property type="evidence" value="ECO:0007669"/>
    <property type="project" value="UniProtKB-EC"/>
</dbReference>
<dbReference type="PIRSF" id="PIRSF018637">
    <property type="entry name" value="TrmK"/>
    <property type="match status" value="1"/>
</dbReference>
<accession>A0A1Y0VN72</accession>
<name>A0A1Y0VN72_PEDPE</name>
<dbReference type="InterPro" id="IPR029063">
    <property type="entry name" value="SAM-dependent_MTases_sf"/>
</dbReference>
<dbReference type="RefSeq" id="WP_094104410.1">
    <property type="nucleotide sequence ID" value="NZ_CP085178.1"/>
</dbReference>
<dbReference type="EC" id="2.1.1.217" evidence="1"/>
<dbReference type="PANTHER" id="PTHR38451:SF1">
    <property type="entry name" value="TRNA (ADENINE(22)-N(1))-METHYLTRANSFERASE"/>
    <property type="match status" value="1"/>
</dbReference>
<proteinExistence type="predicted"/>
<organism evidence="1 2">
    <name type="scientific">Pediococcus pentosaceus</name>
    <dbReference type="NCBI Taxonomy" id="1255"/>
    <lineage>
        <taxon>Bacteria</taxon>
        <taxon>Bacillati</taxon>
        <taxon>Bacillota</taxon>
        <taxon>Bacilli</taxon>
        <taxon>Lactobacillales</taxon>
        <taxon>Lactobacillaceae</taxon>
        <taxon>Pediococcus</taxon>
    </lineage>
</organism>
<dbReference type="AlphaFoldDB" id="A0A1Y0VN72"/>
<dbReference type="Gene3D" id="1.10.287.1890">
    <property type="match status" value="1"/>
</dbReference>
<evidence type="ECO:0000313" key="1">
    <source>
        <dbReference type="EMBL" id="ARW19595.1"/>
    </source>
</evidence>
<dbReference type="Gene3D" id="3.40.50.150">
    <property type="entry name" value="Vaccinia Virus protein VP39"/>
    <property type="match status" value="1"/>
</dbReference>
<keyword evidence="1" id="KW-0489">Methyltransferase</keyword>
<dbReference type="PANTHER" id="PTHR38451">
    <property type="entry name" value="TRNA (ADENINE(22)-N(1))-METHYLTRANSFERASE"/>
    <property type="match status" value="1"/>
</dbReference>
<dbReference type="Pfam" id="PF04816">
    <property type="entry name" value="TrmK"/>
    <property type="match status" value="1"/>
</dbReference>
<evidence type="ECO:0000313" key="2">
    <source>
        <dbReference type="Proteomes" id="UP000196118"/>
    </source>
</evidence>
<gene>
    <name evidence="1" type="primary">trmK</name>
    <name evidence="1" type="ORF">S100892_01022</name>
</gene>
<protein>
    <submittedName>
        <fullName evidence="1">tRNA (Adenine(22)-N(1))-methyltransferase</fullName>
        <ecNumber evidence="1">2.1.1.217</ecNumber>
    </submittedName>
</protein>
<dbReference type="Proteomes" id="UP000196118">
    <property type="component" value="Chromosome"/>
</dbReference>
<sequence>MNSNNLSPRLKIVASLVPQGSRIADIGSDHAYLAINLIKNKIANHAIAGEVAPGPLSNSKEEIEKNGVVGQIEARLGDGLAVIQDTDTVDVICIAGMGGQLIRKILNDGKTKLNGVKKLILQPNVGELELREWLISNNFKITHEDIVAEDHHLYEIIMAEPGQMTLSEKEQMFGPILMKSHNEVYTRKWQRELNRLRKIEANLNAHPSHGQAKLDQVTKQISDIEEMFSHVS</sequence>
<reference evidence="1 2" key="1">
    <citation type="submission" date="2017-05" db="EMBL/GenBank/DDBJ databases">
        <title>Genome sequence of Pediococcus pentosaceus strain SRCM100892.</title>
        <authorList>
            <person name="Cho S.H."/>
        </authorList>
    </citation>
    <scope>NUCLEOTIDE SEQUENCE [LARGE SCALE GENOMIC DNA]</scope>
    <source>
        <strain evidence="1 2">SRCM100892</strain>
    </source>
</reference>
<dbReference type="InterPro" id="IPR006901">
    <property type="entry name" value="TrmK"/>
</dbReference>
<keyword evidence="1" id="KW-0808">Transferase</keyword>
<dbReference type="GO" id="GO:0032259">
    <property type="term" value="P:methylation"/>
    <property type="evidence" value="ECO:0007669"/>
    <property type="project" value="UniProtKB-KW"/>
</dbReference>